<organism evidence="3 4">
    <name type="scientific">Ustilago trichophora</name>
    <dbReference type="NCBI Taxonomy" id="86804"/>
    <lineage>
        <taxon>Eukaryota</taxon>
        <taxon>Fungi</taxon>
        <taxon>Dikarya</taxon>
        <taxon>Basidiomycota</taxon>
        <taxon>Ustilaginomycotina</taxon>
        <taxon>Ustilaginomycetes</taxon>
        <taxon>Ustilaginales</taxon>
        <taxon>Ustilaginaceae</taxon>
        <taxon>Ustilago</taxon>
    </lineage>
</organism>
<sequence>MGHSIISPKYWVLKFAATVLRGLVYLRRGTQRYLRNLPVPTGVVRERLQIPSRDKGRFIGVDLYRPANAGSNKLPVIVNWHGSGYVLPSWGEDYEFVHQAVKALGCVVLDSDYRKAPEYAYPSAHDDAEDVVGWVLSQSQRFDVKNVALTGFSAGAALALYTGNFYGPDKVGAVSCLYPPVNVTLPPPEKAHPYEARSGVHLAPGVVSLFNNSYVPLLSTRAEPRFRIGGLETSRFPKRIFAATGDIDILHDDAKKFFEELAQTEKDKKVTFLTVPREEHAWDKKPLVPESVKARDDAYRQMFDNIKASWSS</sequence>
<protein>
    <submittedName>
        <fullName evidence="3">Related to triacylglycerol lipase</fullName>
    </submittedName>
</protein>
<name>A0A5C3DVL8_9BASI</name>
<dbReference type="InterPro" id="IPR029058">
    <property type="entry name" value="AB_hydrolase_fold"/>
</dbReference>
<dbReference type="SUPFAM" id="SSF53474">
    <property type="entry name" value="alpha/beta-Hydrolases"/>
    <property type="match status" value="1"/>
</dbReference>
<dbReference type="InterPro" id="IPR013094">
    <property type="entry name" value="AB_hydrolase_3"/>
</dbReference>
<evidence type="ECO:0000313" key="4">
    <source>
        <dbReference type="Proteomes" id="UP000324022"/>
    </source>
</evidence>
<dbReference type="PANTHER" id="PTHR48081:SF3">
    <property type="entry name" value="ALPHA_BETA HYDROLASE FOLD-3 DOMAIN-CONTAINING PROTEIN"/>
    <property type="match status" value="1"/>
</dbReference>
<dbReference type="Proteomes" id="UP000324022">
    <property type="component" value="Unassembled WGS sequence"/>
</dbReference>
<dbReference type="AlphaFoldDB" id="A0A5C3DVL8"/>
<dbReference type="OrthoDB" id="408631at2759"/>
<evidence type="ECO:0000313" key="3">
    <source>
        <dbReference type="EMBL" id="SPO21241.1"/>
    </source>
</evidence>
<dbReference type="Gene3D" id="3.40.50.1820">
    <property type="entry name" value="alpha/beta hydrolase"/>
    <property type="match status" value="1"/>
</dbReference>
<reference evidence="3 4" key="1">
    <citation type="submission" date="2018-03" db="EMBL/GenBank/DDBJ databases">
        <authorList>
            <person name="Guldener U."/>
        </authorList>
    </citation>
    <scope>NUCLEOTIDE SEQUENCE [LARGE SCALE GENOMIC DNA]</scope>
    <source>
        <strain evidence="3 4">NBRC100155</strain>
    </source>
</reference>
<dbReference type="InterPro" id="IPR050300">
    <property type="entry name" value="GDXG_lipolytic_enzyme"/>
</dbReference>
<evidence type="ECO:0000256" key="1">
    <source>
        <dbReference type="ARBA" id="ARBA00022801"/>
    </source>
</evidence>
<keyword evidence="1" id="KW-0378">Hydrolase</keyword>
<accession>A0A5C3DVL8</accession>
<keyword evidence="4" id="KW-1185">Reference proteome</keyword>
<dbReference type="Pfam" id="PF07859">
    <property type="entry name" value="Abhydrolase_3"/>
    <property type="match status" value="1"/>
</dbReference>
<dbReference type="GO" id="GO:0016787">
    <property type="term" value="F:hydrolase activity"/>
    <property type="evidence" value="ECO:0007669"/>
    <property type="project" value="UniProtKB-KW"/>
</dbReference>
<dbReference type="EMBL" id="OOIN01000002">
    <property type="protein sequence ID" value="SPO21241.1"/>
    <property type="molecule type" value="Genomic_DNA"/>
</dbReference>
<feature type="domain" description="Alpha/beta hydrolase fold-3" evidence="2">
    <location>
        <begin position="77"/>
        <end position="282"/>
    </location>
</feature>
<proteinExistence type="predicted"/>
<evidence type="ECO:0000259" key="2">
    <source>
        <dbReference type="Pfam" id="PF07859"/>
    </source>
</evidence>
<dbReference type="PANTHER" id="PTHR48081">
    <property type="entry name" value="AB HYDROLASE SUPERFAMILY PROTEIN C4A8.06C"/>
    <property type="match status" value="1"/>
</dbReference>
<gene>
    <name evidence="3" type="ORF">UTRI_00718</name>
</gene>